<name>A0A8J2IC65_9PLEO</name>
<dbReference type="SUPFAM" id="SSF53474">
    <property type="entry name" value="alpha/beta-Hydrolases"/>
    <property type="match status" value="1"/>
</dbReference>
<dbReference type="EMBL" id="CAJRGZ010000029">
    <property type="protein sequence ID" value="CAG5184159.1"/>
    <property type="molecule type" value="Genomic_DNA"/>
</dbReference>
<comment type="caution">
    <text evidence="2">The sequence shown here is derived from an EMBL/GenBank/DDBJ whole genome shotgun (WGS) entry which is preliminary data.</text>
</comment>
<feature type="domain" description="Thioesterase" evidence="1">
    <location>
        <begin position="93"/>
        <end position="251"/>
    </location>
</feature>
<dbReference type="Pfam" id="PF00975">
    <property type="entry name" value="Thioesterase"/>
    <property type="match status" value="1"/>
</dbReference>
<evidence type="ECO:0000313" key="3">
    <source>
        <dbReference type="Proteomes" id="UP000676310"/>
    </source>
</evidence>
<dbReference type="RefSeq" id="XP_043174515.1">
    <property type="nucleotide sequence ID" value="XM_043318580.1"/>
</dbReference>
<dbReference type="InterPro" id="IPR029058">
    <property type="entry name" value="AB_hydrolase_fold"/>
</dbReference>
<accession>A0A8J2IC65</accession>
<protein>
    <recommendedName>
        <fullName evidence="1">Thioesterase domain-containing protein</fullName>
    </recommendedName>
</protein>
<organism evidence="2 3">
    <name type="scientific">Alternaria atra</name>
    <dbReference type="NCBI Taxonomy" id="119953"/>
    <lineage>
        <taxon>Eukaryota</taxon>
        <taxon>Fungi</taxon>
        <taxon>Dikarya</taxon>
        <taxon>Ascomycota</taxon>
        <taxon>Pezizomycotina</taxon>
        <taxon>Dothideomycetes</taxon>
        <taxon>Pleosporomycetidae</taxon>
        <taxon>Pleosporales</taxon>
        <taxon>Pleosporineae</taxon>
        <taxon>Pleosporaceae</taxon>
        <taxon>Alternaria</taxon>
        <taxon>Alternaria sect. Ulocladioides</taxon>
    </lineage>
</organism>
<proteinExistence type="predicted"/>
<dbReference type="Gene3D" id="3.40.50.1820">
    <property type="entry name" value="alpha/beta hydrolase"/>
    <property type="match status" value="1"/>
</dbReference>
<evidence type="ECO:0000259" key="1">
    <source>
        <dbReference type="Pfam" id="PF00975"/>
    </source>
</evidence>
<dbReference type="GeneID" id="67011157"/>
<dbReference type="AlphaFoldDB" id="A0A8J2IC65"/>
<dbReference type="InterPro" id="IPR001031">
    <property type="entry name" value="Thioesterase"/>
</dbReference>
<dbReference type="OrthoDB" id="10253869at2759"/>
<gene>
    <name evidence="2" type="ORF">ALTATR162_LOCUS10940</name>
</gene>
<reference evidence="2" key="1">
    <citation type="submission" date="2021-05" db="EMBL/GenBank/DDBJ databases">
        <authorList>
            <person name="Stam R."/>
        </authorList>
    </citation>
    <scope>NUCLEOTIDE SEQUENCE</scope>
    <source>
        <strain evidence="2">CS162</strain>
    </source>
</reference>
<keyword evidence="3" id="KW-1185">Reference proteome</keyword>
<dbReference type="Proteomes" id="UP000676310">
    <property type="component" value="Unassembled WGS sequence"/>
</dbReference>
<evidence type="ECO:0000313" key="2">
    <source>
        <dbReference type="EMBL" id="CAG5184159.1"/>
    </source>
</evidence>
<sequence>MDQNPEVIQAHAGDHYTTPVFLIHDGGGTTFAYHCLDPLDRPVYGISNPYFHTGEGFEGGICGMARLYAGIIRLAAANPDFPAERDSGGRANILIGGWSLGGLLALEVAKILTGDRGVRIIGALMMDSIYPVNPPSMVRLGALDDMAAGEKSKNELLTLQAMKEALRVIQKWTPPVWAGTEVRPRFSLLRALDAMPATGIDGVHPADIHRSDPTLGWDAYDTSLFTDVEGVPGTHFEMFSFQHVEGLSKAVKRCLDRLDLLYRLSHSRGN</sequence>